<dbReference type="InterPro" id="IPR033454">
    <property type="entry name" value="RecG_wedge"/>
</dbReference>
<dbReference type="SUPFAM" id="SSF52540">
    <property type="entry name" value="P-loop containing nucleoside triphosphate hydrolases"/>
    <property type="match status" value="1"/>
</dbReference>
<evidence type="ECO:0000256" key="5">
    <source>
        <dbReference type="ARBA" id="ARBA00023204"/>
    </source>
</evidence>
<dbReference type="Pfam" id="PF17191">
    <property type="entry name" value="RecG_wedge"/>
    <property type="match status" value="1"/>
</dbReference>
<evidence type="ECO:0000256" key="3">
    <source>
        <dbReference type="ARBA" id="ARBA00022806"/>
    </source>
</evidence>
<dbReference type="EMBL" id="UINC01003973">
    <property type="protein sequence ID" value="SVA10767.1"/>
    <property type="molecule type" value="Genomic_DNA"/>
</dbReference>
<feature type="non-terminal residue" evidence="7">
    <location>
        <position position="1"/>
    </location>
</feature>
<dbReference type="PANTHER" id="PTHR47964">
    <property type="entry name" value="ATP-DEPENDENT DNA HELICASE HOMOLOG RECG, CHLOROPLASTIC"/>
    <property type="match status" value="1"/>
</dbReference>
<dbReference type="InterPro" id="IPR027417">
    <property type="entry name" value="P-loop_NTPase"/>
</dbReference>
<sequence length="525" mass="60099">MNSTRWKKPSLDDPIQFIKGVGPKKALLLQKLQLKAIEDFLYFLPFRYEDRSQLKTISNLIPDEFATFIAEVLSSGTIYMGRRKRVFEVIFQDETGTTRAKFFRFNETRMMEKFETGEKFIIFGKPAVNKRSQLEIVHPDTERITGETTIPFEIGKIVPVYHTTEGLHQKSIRSILNNVLEKYLPLVEEVIPEDLLSRHKFLSRSEAFNQVHFPASEDYTAKDLAKFKTPAQKRLIFEELFLIQIGLAFKKKHAGEIQTGTAFKTRGDLIKRFIKLLPFQLTKAQKRVLADIMEDLEKEKPMNRLIQGDVGCGKTIVALITLFTGVDNEKQTALMVPTEILAEQHYLNIRPYCDALGIELALVTGTLKGKEREAVYQDIESGKTRITIGTHSLVQKEIKFKNLGLAVVDEQHRFGVLQREALGKKGNNPHLLIMTATPIPRSLALTIYGDMDVSFLDEFPPGRQLITTQVFYEKQQDKAYELMESQMKQGRQAFVVCPLIEESEVMDLKAAVTIFESIQERFPEL</sequence>
<keyword evidence="3" id="KW-0547">Nucleotide-binding</keyword>
<evidence type="ECO:0000259" key="6">
    <source>
        <dbReference type="PROSITE" id="PS51192"/>
    </source>
</evidence>
<dbReference type="InterPro" id="IPR011545">
    <property type="entry name" value="DEAD/DEAH_box_helicase_dom"/>
</dbReference>
<dbReference type="Pfam" id="PF00270">
    <property type="entry name" value="DEAD"/>
    <property type="match status" value="1"/>
</dbReference>
<dbReference type="GO" id="GO:0003677">
    <property type="term" value="F:DNA binding"/>
    <property type="evidence" value="ECO:0007669"/>
    <property type="project" value="UniProtKB-KW"/>
</dbReference>
<accession>A0A381T7V1</accession>
<dbReference type="CDD" id="cd17992">
    <property type="entry name" value="DEXHc_RecG"/>
    <property type="match status" value="1"/>
</dbReference>
<evidence type="ECO:0000256" key="4">
    <source>
        <dbReference type="ARBA" id="ARBA00023125"/>
    </source>
</evidence>
<keyword evidence="3" id="KW-0067">ATP-binding</keyword>
<protein>
    <recommendedName>
        <fullName evidence="6">Helicase ATP-binding domain-containing protein</fullName>
    </recommendedName>
</protein>
<dbReference type="SUPFAM" id="SSF50249">
    <property type="entry name" value="Nucleic acid-binding proteins"/>
    <property type="match status" value="1"/>
</dbReference>
<dbReference type="GO" id="GO:0005524">
    <property type="term" value="F:ATP binding"/>
    <property type="evidence" value="ECO:0007669"/>
    <property type="project" value="InterPro"/>
</dbReference>
<dbReference type="PROSITE" id="PS51192">
    <property type="entry name" value="HELICASE_ATP_BIND_1"/>
    <property type="match status" value="1"/>
</dbReference>
<feature type="non-terminal residue" evidence="7">
    <location>
        <position position="525"/>
    </location>
</feature>
<proteinExistence type="predicted"/>
<keyword evidence="3" id="KW-0347">Helicase</keyword>
<keyword evidence="5" id="KW-0234">DNA repair</keyword>
<feature type="domain" description="Helicase ATP-binding" evidence="6">
    <location>
        <begin position="295"/>
        <end position="456"/>
    </location>
</feature>
<evidence type="ECO:0000256" key="1">
    <source>
        <dbReference type="ARBA" id="ARBA00022763"/>
    </source>
</evidence>
<dbReference type="GO" id="GO:0016787">
    <property type="term" value="F:hydrolase activity"/>
    <property type="evidence" value="ECO:0007669"/>
    <property type="project" value="UniProtKB-KW"/>
</dbReference>
<evidence type="ECO:0000313" key="7">
    <source>
        <dbReference type="EMBL" id="SVA10767.1"/>
    </source>
</evidence>
<dbReference type="InterPro" id="IPR012340">
    <property type="entry name" value="NA-bd_OB-fold"/>
</dbReference>
<dbReference type="AlphaFoldDB" id="A0A381T7V1"/>
<dbReference type="PANTHER" id="PTHR47964:SF1">
    <property type="entry name" value="ATP-DEPENDENT DNA HELICASE HOMOLOG RECG, CHLOROPLASTIC"/>
    <property type="match status" value="1"/>
</dbReference>
<dbReference type="Gene3D" id="3.40.50.300">
    <property type="entry name" value="P-loop containing nucleotide triphosphate hydrolases"/>
    <property type="match status" value="2"/>
</dbReference>
<dbReference type="CDD" id="cd04488">
    <property type="entry name" value="RecG_wedge_OBF"/>
    <property type="match status" value="1"/>
</dbReference>
<reference evidence="7" key="1">
    <citation type="submission" date="2018-05" db="EMBL/GenBank/DDBJ databases">
        <authorList>
            <person name="Lanie J.A."/>
            <person name="Ng W.-L."/>
            <person name="Kazmierczak K.M."/>
            <person name="Andrzejewski T.M."/>
            <person name="Davidsen T.M."/>
            <person name="Wayne K.J."/>
            <person name="Tettelin H."/>
            <person name="Glass J.I."/>
            <person name="Rusch D."/>
            <person name="Podicherti R."/>
            <person name="Tsui H.-C.T."/>
            <person name="Winkler M.E."/>
        </authorList>
    </citation>
    <scope>NUCLEOTIDE SEQUENCE</scope>
</reference>
<name>A0A381T7V1_9ZZZZ</name>
<dbReference type="InterPro" id="IPR047112">
    <property type="entry name" value="RecG/Mfd"/>
</dbReference>
<dbReference type="InterPro" id="IPR014001">
    <property type="entry name" value="Helicase_ATP-bd"/>
</dbReference>
<evidence type="ECO:0000256" key="2">
    <source>
        <dbReference type="ARBA" id="ARBA00022801"/>
    </source>
</evidence>
<dbReference type="GO" id="GO:0003678">
    <property type="term" value="F:DNA helicase activity"/>
    <property type="evidence" value="ECO:0007669"/>
    <property type="project" value="TreeGrafter"/>
</dbReference>
<keyword evidence="1" id="KW-0227">DNA damage</keyword>
<dbReference type="Gene3D" id="2.40.50.140">
    <property type="entry name" value="Nucleic acid-binding proteins"/>
    <property type="match status" value="1"/>
</dbReference>
<dbReference type="GO" id="GO:0006281">
    <property type="term" value="P:DNA repair"/>
    <property type="evidence" value="ECO:0007669"/>
    <property type="project" value="UniProtKB-KW"/>
</dbReference>
<organism evidence="7">
    <name type="scientific">marine metagenome</name>
    <dbReference type="NCBI Taxonomy" id="408172"/>
    <lineage>
        <taxon>unclassified sequences</taxon>
        <taxon>metagenomes</taxon>
        <taxon>ecological metagenomes</taxon>
    </lineage>
</organism>
<dbReference type="SMART" id="SM00487">
    <property type="entry name" value="DEXDc"/>
    <property type="match status" value="1"/>
</dbReference>
<keyword evidence="2" id="KW-0378">Hydrolase</keyword>
<keyword evidence="4" id="KW-0238">DNA-binding</keyword>
<gene>
    <name evidence="7" type="ORF">METZ01_LOCUS63621</name>
</gene>